<dbReference type="Proteomes" id="UP000325313">
    <property type="component" value="Unassembled WGS sequence"/>
</dbReference>
<evidence type="ECO:0000256" key="1">
    <source>
        <dbReference type="SAM" id="MobiDB-lite"/>
    </source>
</evidence>
<proteinExistence type="predicted"/>
<protein>
    <recommendedName>
        <fullName evidence="2">DUF6589 domain-containing protein</fullName>
    </recommendedName>
</protein>
<sequence>MSETPLSTPRASRLPMKDKLDGIFEILLKFNLTPKSFMIAFLEDDEESSAVRRRYYGTARGWDSTLELLLAIKKTTASHTEGKGLWEEFILAQATEIVSSQKPRSGIAPDGAYYNSSKLSQSFFSTEERQLRNNSTIERMPFLYRLLCSKLQGNKDYNVSRGERTADPEVDPAENGSDDEDVGDALDDLDNLDGSAFKRHRDPDVRRTDRVETIARTICSMVAFGCNRRHNGFQLGNSLIFLAAGVTERVSGYLNYIGLASSRRTAHAALNSLGQESADGLTERFKRDQSSALMPILCYDNLDFQEKVHMKSVERTSTMFHGTWGYIHSPPAALLENLDAAQMSTEVLNTALHAGTKLTIKPEMFTPSRAGTEHWDSMLKSQITRVILRYLAKPVDGHVGLHKDPPPVNPITPADPRIHVLKLMVASDNSAAGVGDVLTGVIQQSGLTPEEFHSRVQIIKGDLGSCNILDSLRRQRVPAVGHQDNLDNTLAIPGAAHTLWNIAQAIFLAHWGNEKHSRDTGAWRTLHSLGIPSDKPITKKDFNLMLCHVQKVHEATLLYLVLLVVNRTNAALSDDLLQLSSETIAAWVDSTHDRFCSREAFQSDLARSSPAHMNLLLRIRDFATILEAQSSMRDGDYGRLIYMWERWSVMTQGLGKMPHYSRHLPKLLVQLKYVLPDALAQLVKNTMLLSPTGSSGHFMATDQYLEVLNYWLKYFFNHSGIGTNIDRLKDVFSPNIIVLKSLLDLLKLESGARVIHQSHHNQISWDSLNNFRRMANRWNN</sequence>
<organism evidence="3 4">
    <name type="scientific">Puccinia graminis f. sp. tritici</name>
    <dbReference type="NCBI Taxonomy" id="56615"/>
    <lineage>
        <taxon>Eukaryota</taxon>
        <taxon>Fungi</taxon>
        <taxon>Dikarya</taxon>
        <taxon>Basidiomycota</taxon>
        <taxon>Pucciniomycotina</taxon>
        <taxon>Pucciniomycetes</taxon>
        <taxon>Pucciniales</taxon>
        <taxon>Pucciniaceae</taxon>
        <taxon>Puccinia</taxon>
    </lineage>
</organism>
<reference evidence="3 4" key="1">
    <citation type="submission" date="2019-05" db="EMBL/GenBank/DDBJ databases">
        <title>Emergence of the Ug99 lineage of the wheat stem rust pathogen through somatic hybridization.</title>
        <authorList>
            <person name="Li F."/>
            <person name="Upadhyaya N.M."/>
            <person name="Sperschneider J."/>
            <person name="Matny O."/>
            <person name="Nguyen-Phuc H."/>
            <person name="Mago R."/>
            <person name="Raley C."/>
            <person name="Miller M.E."/>
            <person name="Silverstein K.A.T."/>
            <person name="Henningsen E."/>
            <person name="Hirsch C.D."/>
            <person name="Visser B."/>
            <person name="Pretorius Z.A."/>
            <person name="Steffenson B.J."/>
            <person name="Schwessinger B."/>
            <person name="Dodds P.N."/>
            <person name="Figueroa M."/>
        </authorList>
    </citation>
    <scope>NUCLEOTIDE SEQUENCE [LARGE SCALE GENOMIC DNA]</scope>
    <source>
        <strain evidence="3 4">Ug99</strain>
    </source>
</reference>
<comment type="caution">
    <text evidence="3">The sequence shown here is derived from an EMBL/GenBank/DDBJ whole genome shotgun (WGS) entry which is preliminary data.</text>
</comment>
<feature type="domain" description="DUF6589" evidence="2">
    <location>
        <begin position="361"/>
        <end position="759"/>
    </location>
</feature>
<evidence type="ECO:0000259" key="2">
    <source>
        <dbReference type="Pfam" id="PF20231"/>
    </source>
</evidence>
<accession>A0A5B0PIS9</accession>
<name>A0A5B0PIS9_PUCGR</name>
<dbReference type="Pfam" id="PF20231">
    <property type="entry name" value="DUF6589"/>
    <property type="match status" value="1"/>
</dbReference>
<gene>
    <name evidence="3" type="ORF">PGTUg99_023865</name>
</gene>
<feature type="region of interest" description="Disordered" evidence="1">
    <location>
        <begin position="159"/>
        <end position="185"/>
    </location>
</feature>
<feature type="compositionally biased region" description="Acidic residues" evidence="1">
    <location>
        <begin position="168"/>
        <end position="185"/>
    </location>
</feature>
<dbReference type="AlphaFoldDB" id="A0A5B0PIS9"/>
<dbReference type="InterPro" id="IPR046496">
    <property type="entry name" value="DUF6589"/>
</dbReference>
<evidence type="ECO:0000313" key="4">
    <source>
        <dbReference type="Proteomes" id="UP000325313"/>
    </source>
</evidence>
<dbReference type="EMBL" id="VDEP01000341">
    <property type="protein sequence ID" value="KAA1100368.1"/>
    <property type="molecule type" value="Genomic_DNA"/>
</dbReference>
<evidence type="ECO:0000313" key="3">
    <source>
        <dbReference type="EMBL" id="KAA1100368.1"/>
    </source>
</evidence>